<protein>
    <submittedName>
        <fullName evidence="1">Uncharacterized protein</fullName>
    </submittedName>
</protein>
<reference evidence="1 2" key="1">
    <citation type="journal article" date="2019" name="Emerg. Microbes Infect.">
        <title>Comprehensive subspecies identification of 175 nontuberculous mycobacteria species based on 7547 genomic profiles.</title>
        <authorList>
            <person name="Matsumoto Y."/>
            <person name="Kinjo T."/>
            <person name="Motooka D."/>
            <person name="Nabeya D."/>
            <person name="Jung N."/>
            <person name="Uechi K."/>
            <person name="Horii T."/>
            <person name="Iida T."/>
            <person name="Fujita J."/>
            <person name="Nakamura S."/>
        </authorList>
    </citation>
    <scope>NUCLEOTIDE SEQUENCE [LARGE SCALE GENOMIC DNA]</scope>
    <source>
        <strain evidence="1 2">JCM 12375</strain>
    </source>
</reference>
<keyword evidence="2" id="KW-1185">Reference proteome</keyword>
<evidence type="ECO:0000313" key="2">
    <source>
        <dbReference type="Proteomes" id="UP000465622"/>
    </source>
</evidence>
<proteinExistence type="predicted"/>
<sequence>MQVRPRRIGRVGDPVTLENLVVRDPHTTAGPRSGTSIVRRLLDDYCRETLVGSCEGGDHAGSAAADYDNVVLLSSHVEHVIELPGLWTTAPVKEARGIHQNA</sequence>
<evidence type="ECO:0000313" key="1">
    <source>
        <dbReference type="EMBL" id="BBX34200.1"/>
    </source>
</evidence>
<dbReference type="EMBL" id="AP022567">
    <property type="protein sequence ID" value="BBX34200.1"/>
    <property type="molecule type" value="Genomic_DNA"/>
</dbReference>
<name>A0ABN5Y9E9_MYCME</name>
<accession>A0ABN5Y9E9</accession>
<dbReference type="Proteomes" id="UP000465622">
    <property type="component" value="Chromosome"/>
</dbReference>
<organism evidence="1 2">
    <name type="scientific">Mycolicibacterium mageritense</name>
    <name type="common">Mycobacterium mageritense</name>
    <dbReference type="NCBI Taxonomy" id="53462"/>
    <lineage>
        <taxon>Bacteria</taxon>
        <taxon>Bacillati</taxon>
        <taxon>Actinomycetota</taxon>
        <taxon>Actinomycetes</taxon>
        <taxon>Mycobacteriales</taxon>
        <taxon>Mycobacteriaceae</taxon>
        <taxon>Mycolicibacterium</taxon>
    </lineage>
</organism>
<gene>
    <name evidence="1" type="ORF">MMAGJ_34820</name>
</gene>